<organism evidence="1">
    <name type="scientific">marine metagenome</name>
    <dbReference type="NCBI Taxonomy" id="408172"/>
    <lineage>
        <taxon>unclassified sequences</taxon>
        <taxon>metagenomes</taxon>
        <taxon>ecological metagenomes</taxon>
    </lineage>
</organism>
<accession>A0A381XH31</accession>
<dbReference type="SUPFAM" id="SSF69318">
    <property type="entry name" value="Integrin alpha N-terminal domain"/>
    <property type="match status" value="1"/>
</dbReference>
<name>A0A381XH31_9ZZZZ</name>
<evidence type="ECO:0008006" key="2">
    <source>
        <dbReference type="Google" id="ProtNLM"/>
    </source>
</evidence>
<sequence length="417" mass="45530">VLFCLCVFTSGLFATGDLYVFGTFDLNNNGKSEILKLGGLSAQLEYVELDADGNHHALWTYVPDEGTVVIDAKFNDLNNDGIKELIVVQESNNNSEWLKVFEWNGQGFSSNFQSVENNTLDNNKIRPANLTFASNTHAVSMSTPSRRVALFSLQIKNGQLLQSDIQFGTGPLVNNGYGPVYSGLFSNGDDTFVALMSPEGNVLKTVVVSVSNPDEILASDLLVMHGARVVLGSDIQPFDEDKDGQEELLVPFATGEVYSLAFSDSGLTFTESKLSQSNLFGMKSAAGETEINNTLLSRVESGLHDSMLQNPGPAISDSLLLLVTDTLLLGDTLNLFVLPDSASTFYSFNWRTTPPSGMLFNPKTYQIKWVPTRNHIGVVDVMYALNIRVSEALKSEQDELGDAHYIYPVLEASDSSM</sequence>
<dbReference type="AlphaFoldDB" id="A0A381XH31"/>
<reference evidence="1" key="1">
    <citation type="submission" date="2018-05" db="EMBL/GenBank/DDBJ databases">
        <authorList>
            <person name="Lanie J.A."/>
            <person name="Ng W.-L."/>
            <person name="Kazmierczak K.M."/>
            <person name="Andrzejewski T.M."/>
            <person name="Davidsen T.M."/>
            <person name="Wayne K.J."/>
            <person name="Tettelin H."/>
            <person name="Glass J.I."/>
            <person name="Rusch D."/>
            <person name="Podicherti R."/>
            <person name="Tsui H.-C.T."/>
            <person name="Winkler M.E."/>
        </authorList>
    </citation>
    <scope>NUCLEOTIDE SEQUENCE</scope>
</reference>
<evidence type="ECO:0000313" key="1">
    <source>
        <dbReference type="EMBL" id="SVA64028.1"/>
    </source>
</evidence>
<protein>
    <recommendedName>
        <fullName evidence="2">VCBS repeat-containing protein</fullName>
    </recommendedName>
</protein>
<gene>
    <name evidence="1" type="ORF">METZ01_LOCUS116882</name>
</gene>
<proteinExistence type="predicted"/>
<dbReference type="EMBL" id="UINC01015156">
    <property type="protein sequence ID" value="SVA64028.1"/>
    <property type="molecule type" value="Genomic_DNA"/>
</dbReference>
<dbReference type="InterPro" id="IPR028994">
    <property type="entry name" value="Integrin_alpha_N"/>
</dbReference>
<feature type="non-terminal residue" evidence="1">
    <location>
        <position position="1"/>
    </location>
</feature>
<feature type="non-terminal residue" evidence="1">
    <location>
        <position position="417"/>
    </location>
</feature>